<organism evidence="1 2">
    <name type="scientific">Luteolibacter arcticus</name>
    <dbReference type="NCBI Taxonomy" id="1581411"/>
    <lineage>
        <taxon>Bacteria</taxon>
        <taxon>Pseudomonadati</taxon>
        <taxon>Verrucomicrobiota</taxon>
        <taxon>Verrucomicrobiia</taxon>
        <taxon>Verrucomicrobiales</taxon>
        <taxon>Verrucomicrobiaceae</taxon>
        <taxon>Luteolibacter</taxon>
    </lineage>
</organism>
<dbReference type="Proteomes" id="UP001320876">
    <property type="component" value="Unassembled WGS sequence"/>
</dbReference>
<dbReference type="RefSeq" id="WP_264490430.1">
    <property type="nucleotide sequence ID" value="NZ_JAPDDT010000024.1"/>
</dbReference>
<comment type="caution">
    <text evidence="1">The sequence shown here is derived from an EMBL/GenBank/DDBJ whole genome shotgun (WGS) entry which is preliminary data.</text>
</comment>
<evidence type="ECO:0000313" key="2">
    <source>
        <dbReference type="Proteomes" id="UP001320876"/>
    </source>
</evidence>
<evidence type="ECO:0000313" key="1">
    <source>
        <dbReference type="EMBL" id="MCW1926322.1"/>
    </source>
</evidence>
<protein>
    <submittedName>
        <fullName evidence="1">Uncharacterized protein</fullName>
    </submittedName>
</protein>
<proteinExistence type="predicted"/>
<name>A0ABT3GS12_9BACT</name>
<sequence>MIPHRWLIPFALVATVAAETPPVFSPVLREAYLADARSKVLAAATPELMTWLDRHPEILSGLLTSSDPVPAHHVAQLDEMRRALGPEKSERYASLLLAVSLRAPDGGPASAKPADARVEAVAAHLKTAGLSVLQAREMGDAVFKEAKVEVPGKREAGAFWEDLAHATGTYPRRENMELADSLKLLIERYETKLEPFSSGPQWPLYAIDQTPWPLLAPLRQTLPRSEADYLWDHFRGETPYADGSRWKTYSRYSWDYDRVPAVRWKVSAFHPNSVPRIAEDGGVCGRLSTLGQFSCTALGKPAVGMYQPGHRAMLSYNRDSAGLWFAKLEQSITGPDRSTAQWLLPAPQGQRVSGSEASGVKVGVEWHVALNLAMNAGLGRWQDARVALFSARRLREKDPATAVRLAEEATALNPYLLEAWYQLADWSRGDLAATNALLVRFDTLLLDPTKAAEDHAELSASTDFNDLKPVKGGANPKKDSTLVANVVAPFIAAAAYSPALADKSLRAAAYGMLKQEIARREALKMPYGAPVRELELKFEVAVDGPRAAQQRLEKRLADLLKLDGKRRGKAAPEWLGELSAVAGGLPDAKDRAEWFARLQRDIPKDIAVTRSKDGKAAPDAVFKGLHDLQVREFRSLGKAGQKELKRLNEAWAAATTI</sequence>
<dbReference type="EMBL" id="JAPDDT010000024">
    <property type="protein sequence ID" value="MCW1926322.1"/>
    <property type="molecule type" value="Genomic_DNA"/>
</dbReference>
<reference evidence="1 2" key="1">
    <citation type="submission" date="2022-10" db="EMBL/GenBank/DDBJ databases">
        <title>Luteolibacter arcticus strain CCTCC AB 2014275, whole genome shotgun sequencing project.</title>
        <authorList>
            <person name="Zhao G."/>
            <person name="Shen L."/>
        </authorList>
    </citation>
    <scope>NUCLEOTIDE SEQUENCE [LARGE SCALE GENOMIC DNA]</scope>
    <source>
        <strain evidence="1 2">CCTCC AB 2014275</strain>
    </source>
</reference>
<gene>
    <name evidence="1" type="ORF">OKA05_27455</name>
</gene>
<accession>A0ABT3GS12</accession>
<keyword evidence="2" id="KW-1185">Reference proteome</keyword>